<dbReference type="GO" id="GO:0003676">
    <property type="term" value="F:nucleic acid binding"/>
    <property type="evidence" value="ECO:0007669"/>
    <property type="project" value="InterPro"/>
</dbReference>
<dbReference type="PROSITE" id="PS50174">
    <property type="entry name" value="G_PATCH"/>
    <property type="match status" value="1"/>
</dbReference>
<proteinExistence type="predicted"/>
<evidence type="ECO:0000313" key="3">
    <source>
        <dbReference type="EMBL" id="KAH9291506.1"/>
    </source>
</evidence>
<dbReference type="PANTHER" id="PTHR23329:SF1">
    <property type="entry name" value="TUFTELIN-INTERACTING PROTEIN 11"/>
    <property type="match status" value="1"/>
</dbReference>
<accession>A0AA38F7B4</accession>
<dbReference type="EMBL" id="JAHRHJ020003571">
    <property type="protein sequence ID" value="KAH9291506.1"/>
    <property type="molecule type" value="Genomic_DNA"/>
</dbReference>
<evidence type="ECO:0000259" key="2">
    <source>
        <dbReference type="PROSITE" id="PS50174"/>
    </source>
</evidence>
<evidence type="ECO:0000256" key="1">
    <source>
        <dbReference type="SAM" id="MobiDB-lite"/>
    </source>
</evidence>
<feature type="domain" description="G-patch" evidence="2">
    <location>
        <begin position="134"/>
        <end position="181"/>
    </location>
</feature>
<name>A0AA38F7B4_TAXCH</name>
<dbReference type="GO" id="GO:0000390">
    <property type="term" value="P:spliceosomal complex disassembly"/>
    <property type="evidence" value="ECO:0007669"/>
    <property type="project" value="InterPro"/>
</dbReference>
<dbReference type="Pfam" id="PF01585">
    <property type="entry name" value="G-patch"/>
    <property type="match status" value="1"/>
</dbReference>
<gene>
    <name evidence="3" type="ORF">KI387_043305</name>
</gene>
<dbReference type="Proteomes" id="UP000824469">
    <property type="component" value="Unassembled WGS sequence"/>
</dbReference>
<evidence type="ECO:0000313" key="4">
    <source>
        <dbReference type="Proteomes" id="UP000824469"/>
    </source>
</evidence>
<dbReference type="GO" id="GO:0071008">
    <property type="term" value="C:U2-type post-mRNA release spliceosomal complex"/>
    <property type="evidence" value="ECO:0007669"/>
    <property type="project" value="TreeGrafter"/>
</dbReference>
<dbReference type="PANTHER" id="PTHR23329">
    <property type="entry name" value="TUFTELIN-INTERACTING PROTEIN 11-RELATED"/>
    <property type="match status" value="1"/>
</dbReference>
<feature type="compositionally biased region" description="Basic and acidic residues" evidence="1">
    <location>
        <begin position="179"/>
        <end position="191"/>
    </location>
</feature>
<reference evidence="3 4" key="1">
    <citation type="journal article" date="2021" name="Nat. Plants">
        <title>The Taxus genome provides insights into paclitaxel biosynthesis.</title>
        <authorList>
            <person name="Xiong X."/>
            <person name="Gou J."/>
            <person name="Liao Q."/>
            <person name="Li Y."/>
            <person name="Zhou Q."/>
            <person name="Bi G."/>
            <person name="Li C."/>
            <person name="Du R."/>
            <person name="Wang X."/>
            <person name="Sun T."/>
            <person name="Guo L."/>
            <person name="Liang H."/>
            <person name="Lu P."/>
            <person name="Wu Y."/>
            <person name="Zhang Z."/>
            <person name="Ro D.K."/>
            <person name="Shang Y."/>
            <person name="Huang S."/>
            <person name="Yan J."/>
        </authorList>
    </citation>
    <scope>NUCLEOTIDE SEQUENCE [LARGE SCALE GENOMIC DNA]</scope>
    <source>
        <strain evidence="3">Ta-2019</strain>
    </source>
</reference>
<feature type="compositionally biased region" description="Polar residues" evidence="1">
    <location>
        <begin position="198"/>
        <end position="207"/>
    </location>
</feature>
<dbReference type="AlphaFoldDB" id="A0AA38F7B4"/>
<protein>
    <recommendedName>
        <fullName evidence="2">G-patch domain-containing protein</fullName>
    </recommendedName>
</protein>
<dbReference type="SMART" id="SM00443">
    <property type="entry name" value="G_patch"/>
    <property type="match status" value="1"/>
</dbReference>
<dbReference type="InterPro" id="IPR045211">
    <property type="entry name" value="TFP11/STIP/Ntr1"/>
</dbReference>
<feature type="non-terminal residue" evidence="3">
    <location>
        <position position="234"/>
    </location>
</feature>
<feature type="region of interest" description="Disordered" evidence="1">
    <location>
        <begin position="179"/>
        <end position="215"/>
    </location>
</feature>
<comment type="caution">
    <text evidence="3">The sequence shown here is derived from an EMBL/GenBank/DDBJ whole genome shotgun (WGS) entry which is preliminary data.</text>
</comment>
<keyword evidence="4" id="KW-1185">Reference proteome</keyword>
<dbReference type="InterPro" id="IPR000467">
    <property type="entry name" value="G_patch_dom"/>
</dbReference>
<organism evidence="3 4">
    <name type="scientific">Taxus chinensis</name>
    <name type="common">Chinese yew</name>
    <name type="synonym">Taxus wallichiana var. chinensis</name>
    <dbReference type="NCBI Taxonomy" id="29808"/>
    <lineage>
        <taxon>Eukaryota</taxon>
        <taxon>Viridiplantae</taxon>
        <taxon>Streptophyta</taxon>
        <taxon>Embryophyta</taxon>
        <taxon>Tracheophyta</taxon>
        <taxon>Spermatophyta</taxon>
        <taxon>Pinopsida</taxon>
        <taxon>Pinidae</taxon>
        <taxon>Conifers II</taxon>
        <taxon>Cupressales</taxon>
        <taxon>Taxaceae</taxon>
        <taxon>Taxus</taxon>
    </lineage>
</organism>
<sequence>MDTCYNRLTMSKALKFEELETINRQIREENFELINIWHSLENENLELQEKLTREGEIFLGVIETLQLELQAKDKILEKFQTSDKVEEMEKYIKEQPSTIDAQTKSEVCIVSKSPHFPFSHQKSDVDFGKFEDHTRGIGSKLLNIMGFDGKCLGINGQGITNPIQVEERPRYARLGYDSGKRKIGESSKTTEEPLPLELQNQPIQGKNNICFDNPTNEDDIALNIGQASQNDDDV</sequence>